<dbReference type="GO" id="GO:0000398">
    <property type="term" value="P:mRNA splicing, via spliceosome"/>
    <property type="evidence" value="ECO:0007669"/>
    <property type="project" value="InterPro"/>
</dbReference>
<dbReference type="Proteomes" id="UP000494206">
    <property type="component" value="Unassembled WGS sequence"/>
</dbReference>
<evidence type="ECO:0000256" key="8">
    <source>
        <dbReference type="ARBA" id="ARBA00023125"/>
    </source>
</evidence>
<evidence type="ECO:0000259" key="15">
    <source>
        <dbReference type="PROSITE" id="PS51294"/>
    </source>
</evidence>
<dbReference type="InterPro" id="IPR009057">
    <property type="entry name" value="Homeodomain-like_sf"/>
</dbReference>
<dbReference type="SMART" id="SM00717">
    <property type="entry name" value="SANT"/>
    <property type="match status" value="2"/>
</dbReference>
<dbReference type="CDD" id="cd11659">
    <property type="entry name" value="SANT_CDC5_II"/>
    <property type="match status" value="1"/>
</dbReference>
<name>A0A8S1F3D8_9PELO</name>
<dbReference type="GO" id="GO:0000981">
    <property type="term" value="F:DNA-binding transcription factor activity, RNA polymerase II-specific"/>
    <property type="evidence" value="ECO:0007669"/>
    <property type="project" value="TreeGrafter"/>
</dbReference>
<dbReference type="GO" id="GO:0000974">
    <property type="term" value="C:Prp19 complex"/>
    <property type="evidence" value="ECO:0007669"/>
    <property type="project" value="InterPro"/>
</dbReference>
<evidence type="ECO:0000256" key="11">
    <source>
        <dbReference type="ARBA" id="ARBA00023242"/>
    </source>
</evidence>
<keyword evidence="9" id="KW-0508">mRNA splicing</keyword>
<evidence type="ECO:0000256" key="7">
    <source>
        <dbReference type="ARBA" id="ARBA00023054"/>
    </source>
</evidence>
<feature type="domain" description="Myb-like" evidence="14">
    <location>
        <begin position="55"/>
        <end position="104"/>
    </location>
</feature>
<dbReference type="FunFam" id="1.10.10.60:FF:000021">
    <property type="entry name" value="CDC5 cell division cycle 5-like"/>
    <property type="match status" value="1"/>
</dbReference>
<dbReference type="Pfam" id="PF13921">
    <property type="entry name" value="Myb_DNA-bind_6"/>
    <property type="match status" value="1"/>
</dbReference>
<gene>
    <name evidence="16" type="ORF">CBOVIS_LOCUS10179</name>
</gene>
<dbReference type="EMBL" id="CADEPM010000007">
    <property type="protein sequence ID" value="CAB3408394.1"/>
    <property type="molecule type" value="Genomic_DNA"/>
</dbReference>
<dbReference type="PANTHER" id="PTHR45885">
    <property type="entry name" value="CELL DIVISION CYCLE 5-LIKE PROTEIN"/>
    <property type="match status" value="1"/>
</dbReference>
<feature type="domain" description="Myb-like" evidence="14">
    <location>
        <begin position="3"/>
        <end position="54"/>
    </location>
</feature>
<comment type="subcellular location">
    <subcellularLocation>
        <location evidence="1">Nucleus</location>
    </subcellularLocation>
</comment>
<dbReference type="FunFam" id="1.10.10.60:FF:000091">
    <property type="entry name" value="CDC5 cell division cycle 5-like"/>
    <property type="match status" value="1"/>
</dbReference>
<evidence type="ECO:0000256" key="12">
    <source>
        <dbReference type="ARBA" id="ARBA00023306"/>
    </source>
</evidence>
<dbReference type="InterPro" id="IPR001005">
    <property type="entry name" value="SANT/Myb"/>
</dbReference>
<evidence type="ECO:0000256" key="13">
    <source>
        <dbReference type="SAM" id="MobiDB-lite"/>
    </source>
</evidence>
<feature type="domain" description="HTH myb-type" evidence="15">
    <location>
        <begin position="3"/>
        <end position="58"/>
    </location>
</feature>
<keyword evidence="7" id="KW-0175">Coiled coil</keyword>
<dbReference type="InterPro" id="IPR047240">
    <property type="entry name" value="SANT_CDC5L_II"/>
</dbReference>
<protein>
    <recommendedName>
        <fullName evidence="18">Cell division cycle 5-like protein</fullName>
    </recommendedName>
</protein>
<dbReference type="PROSITE" id="PS50090">
    <property type="entry name" value="MYB_LIKE"/>
    <property type="match status" value="2"/>
</dbReference>
<dbReference type="InterPro" id="IPR017930">
    <property type="entry name" value="Myb_dom"/>
</dbReference>
<comment type="similarity">
    <text evidence="2">Belongs to the CEF1 family.</text>
</comment>
<reference evidence="16 17" key="1">
    <citation type="submission" date="2020-04" db="EMBL/GenBank/DDBJ databases">
        <authorList>
            <person name="Laetsch R D."/>
            <person name="Stevens L."/>
            <person name="Kumar S."/>
            <person name="Blaxter L. M."/>
        </authorList>
    </citation>
    <scope>NUCLEOTIDE SEQUENCE [LARGE SCALE GENOMIC DNA]</scope>
</reference>
<evidence type="ECO:0008006" key="18">
    <source>
        <dbReference type="Google" id="ProtNLM"/>
    </source>
</evidence>
<dbReference type="SUPFAM" id="SSF46689">
    <property type="entry name" value="Homeodomain-like"/>
    <property type="match status" value="1"/>
</dbReference>
<feature type="region of interest" description="Disordered" evidence="13">
    <location>
        <begin position="111"/>
        <end position="144"/>
    </location>
</feature>
<keyword evidence="6" id="KW-0227">DNA damage</keyword>
<evidence type="ECO:0000256" key="2">
    <source>
        <dbReference type="ARBA" id="ARBA00010506"/>
    </source>
</evidence>
<proteinExistence type="inferred from homology"/>
<keyword evidence="17" id="KW-1185">Reference proteome</keyword>
<keyword evidence="3" id="KW-0507">mRNA processing</keyword>
<dbReference type="PANTHER" id="PTHR45885:SF1">
    <property type="entry name" value="CELL DIVISION CYCLE 5-LIKE PROTEIN"/>
    <property type="match status" value="1"/>
</dbReference>
<evidence type="ECO:0000259" key="14">
    <source>
        <dbReference type="PROSITE" id="PS50090"/>
    </source>
</evidence>
<dbReference type="OrthoDB" id="1410009at2759"/>
<dbReference type="CDD" id="cd00167">
    <property type="entry name" value="SANT"/>
    <property type="match status" value="1"/>
</dbReference>
<dbReference type="Pfam" id="PF11831">
    <property type="entry name" value="Myb_Cef"/>
    <property type="match status" value="1"/>
</dbReference>
<dbReference type="Gene3D" id="1.10.10.60">
    <property type="entry name" value="Homeodomain-like"/>
    <property type="match status" value="2"/>
</dbReference>
<keyword evidence="8" id="KW-0238">DNA-binding</keyword>
<accession>A0A8S1F3D8</accession>
<dbReference type="InterPro" id="IPR047242">
    <property type="entry name" value="CDC5L/Cef1"/>
</dbReference>
<dbReference type="InterPro" id="IPR021786">
    <property type="entry name" value="Cdc5p/Cef1_C"/>
</dbReference>
<evidence type="ECO:0000256" key="3">
    <source>
        <dbReference type="ARBA" id="ARBA00022664"/>
    </source>
</evidence>
<evidence type="ECO:0000313" key="16">
    <source>
        <dbReference type="EMBL" id="CAB3408394.1"/>
    </source>
</evidence>
<evidence type="ECO:0000256" key="6">
    <source>
        <dbReference type="ARBA" id="ARBA00022763"/>
    </source>
</evidence>
<dbReference type="AlphaFoldDB" id="A0A8S1F3D8"/>
<evidence type="ECO:0000256" key="4">
    <source>
        <dbReference type="ARBA" id="ARBA00022728"/>
    </source>
</evidence>
<keyword evidence="11" id="KW-0539">Nucleus</keyword>
<evidence type="ECO:0000256" key="9">
    <source>
        <dbReference type="ARBA" id="ARBA00023187"/>
    </source>
</evidence>
<comment type="caution">
    <text evidence="16">The sequence shown here is derived from an EMBL/GenBank/DDBJ whole genome shotgun (WGS) entry which is preliminary data.</text>
</comment>
<evidence type="ECO:0000256" key="5">
    <source>
        <dbReference type="ARBA" id="ARBA00022737"/>
    </source>
</evidence>
<keyword evidence="10" id="KW-0234">DNA repair</keyword>
<keyword evidence="12" id="KW-0131">Cell cycle</keyword>
<evidence type="ECO:0000256" key="10">
    <source>
        <dbReference type="ARBA" id="ARBA00023204"/>
    </source>
</evidence>
<keyword evidence="5" id="KW-0677">Repeat</keyword>
<organism evidence="16 17">
    <name type="scientific">Caenorhabditis bovis</name>
    <dbReference type="NCBI Taxonomy" id="2654633"/>
    <lineage>
        <taxon>Eukaryota</taxon>
        <taxon>Metazoa</taxon>
        <taxon>Ecdysozoa</taxon>
        <taxon>Nematoda</taxon>
        <taxon>Chromadorea</taxon>
        <taxon>Rhabditida</taxon>
        <taxon>Rhabditina</taxon>
        <taxon>Rhabditomorpha</taxon>
        <taxon>Rhabditoidea</taxon>
        <taxon>Rhabditidae</taxon>
        <taxon>Peloderinae</taxon>
        <taxon>Caenorhabditis</taxon>
    </lineage>
</organism>
<dbReference type="PROSITE" id="PS51294">
    <property type="entry name" value="HTH_MYB"/>
    <property type="match status" value="2"/>
</dbReference>
<dbReference type="GO" id="GO:0006281">
    <property type="term" value="P:DNA repair"/>
    <property type="evidence" value="ECO:0007669"/>
    <property type="project" value="UniProtKB-KW"/>
</dbReference>
<feature type="domain" description="HTH myb-type" evidence="15">
    <location>
        <begin position="59"/>
        <end position="108"/>
    </location>
</feature>
<dbReference type="GO" id="GO:0005681">
    <property type="term" value="C:spliceosomal complex"/>
    <property type="evidence" value="ECO:0007669"/>
    <property type="project" value="UniProtKB-KW"/>
</dbReference>
<feature type="compositionally biased region" description="Basic and acidic residues" evidence="13">
    <location>
        <begin position="111"/>
        <end position="128"/>
    </location>
</feature>
<sequence>MVRVIIKGGVWKNTEDEILKAAIMKYGKNQWSRIASLLHRKSAKQCKARWFEWLDPGIKKTEWSREEDEKLLHLAKLMPTQWRTIAPIVGRTAAQCLERYEHLLDEAQRKAEGLDEEATEARKLKPGEIDPTPETKPARPDPIDMDDDELEMLSEARARLANTQGKKAKRKARERQLSDARRLASLQKRREMRAAGLAFARKFKPRANQIDYSAEIPFEKHIPAGFHDPGEDKYVVEDQHQKAIADHQKPIGREIENQMRREDREKIKRKKEQGEADAVFNIKEKKRSKLVLPEPQISDRELEQIVKIGHASDSVRQYIDGNATSGLLTDYTESARANAVAARTMRTPMPKDTIQTEIANLMALQNTESALKGGLNTPLHESELGKGVLPTPSIAATPNTVLQAIAATPQTMQPGATPGGFTTPAATPFRDQMRINDESALGNSYETKVNLKRALANLPTPKNDFEIVAPEDDGPDDEEACEQEEGWVEDASERAERRAKMKAELRLKNLKLRSQVYQRNLPKPAKLKEQAIRPSNGSSDVAKAEDLIKEEMMKLIAWDVEGKAPEVLVAREDIDAASELIKKEADDGPELDETMWKVVEQCTSELVFSKNKFTRIAILPKNEQMEVLNQQFQLYREWMNARAKKAAKIEKRLRVKLGGYQAIHEKLCKKFQEVERDIEMTRIEKDTFSKLAEHEQKAIRKRVGRLQEEVKTQEVREKELQKIYSKLSDQQWKLSQVEIRNNASTTGAPVSY</sequence>
<keyword evidence="4" id="KW-0747">Spliceosome</keyword>
<evidence type="ECO:0000313" key="17">
    <source>
        <dbReference type="Proteomes" id="UP000494206"/>
    </source>
</evidence>
<feature type="region of interest" description="Disordered" evidence="13">
    <location>
        <begin position="161"/>
        <end position="182"/>
    </location>
</feature>
<dbReference type="GO" id="GO:0000977">
    <property type="term" value="F:RNA polymerase II transcription regulatory region sequence-specific DNA binding"/>
    <property type="evidence" value="ECO:0007669"/>
    <property type="project" value="TreeGrafter"/>
</dbReference>
<evidence type="ECO:0000256" key="1">
    <source>
        <dbReference type="ARBA" id="ARBA00004123"/>
    </source>
</evidence>